<evidence type="ECO:0000313" key="2">
    <source>
        <dbReference type="Proteomes" id="UP000323142"/>
    </source>
</evidence>
<gene>
    <name evidence="1" type="ORF">F0L46_13375</name>
</gene>
<dbReference type="Proteomes" id="UP000323142">
    <property type="component" value="Unassembled WGS sequence"/>
</dbReference>
<evidence type="ECO:0000313" key="1">
    <source>
        <dbReference type="EMBL" id="KAA2236754.1"/>
    </source>
</evidence>
<keyword evidence="2" id="KW-1185">Reference proteome</keyword>
<comment type="caution">
    <text evidence="1">The sequence shown here is derived from an EMBL/GenBank/DDBJ whole genome shotgun (WGS) entry which is preliminary data.</text>
</comment>
<reference evidence="1 2" key="2">
    <citation type="submission" date="2019-09" db="EMBL/GenBank/DDBJ databases">
        <authorList>
            <person name="Jin C."/>
        </authorList>
    </citation>
    <scope>NUCLEOTIDE SEQUENCE [LARGE SCALE GENOMIC DNA]</scope>
    <source>
        <strain evidence="1 2">BN140002</strain>
    </source>
</reference>
<dbReference type="OrthoDB" id="7999826at2"/>
<dbReference type="EMBL" id="VUOA01000023">
    <property type="protein sequence ID" value="KAA2236754.1"/>
    <property type="molecule type" value="Genomic_DNA"/>
</dbReference>
<name>A0A5B2VCN8_9HYPH</name>
<dbReference type="RefSeq" id="WP_149818321.1">
    <property type="nucleotide sequence ID" value="NZ_VUOA01000023.1"/>
</dbReference>
<accession>A0A5B2VCN8</accession>
<proteinExistence type="predicted"/>
<reference evidence="1 2" key="1">
    <citation type="submission" date="2019-09" db="EMBL/GenBank/DDBJ databases">
        <title>Salinarimonas rosea gen. nov., sp. nov., a new member of the a-2 subgroup of the Proteobacteria.</title>
        <authorList>
            <person name="Liu J."/>
        </authorList>
    </citation>
    <scope>NUCLEOTIDE SEQUENCE [LARGE SCALE GENOMIC DNA]</scope>
    <source>
        <strain evidence="1 2">BN140002</strain>
    </source>
</reference>
<organism evidence="1 2">
    <name type="scientific">Salinarimonas soli</name>
    <dbReference type="NCBI Taxonomy" id="1638099"/>
    <lineage>
        <taxon>Bacteria</taxon>
        <taxon>Pseudomonadati</taxon>
        <taxon>Pseudomonadota</taxon>
        <taxon>Alphaproteobacteria</taxon>
        <taxon>Hyphomicrobiales</taxon>
        <taxon>Salinarimonadaceae</taxon>
        <taxon>Salinarimonas</taxon>
    </lineage>
</organism>
<dbReference type="AlphaFoldDB" id="A0A5B2VCN8"/>
<protein>
    <submittedName>
        <fullName evidence="1">Uncharacterized protein</fullName>
    </submittedName>
</protein>
<sequence>MKFSFQPGRARRPLRSEQATFRVARLWAHEANGSTEVSHLIDRTYDYASPRELLWHLAERFARPVGDLALDRV</sequence>